<protein>
    <submittedName>
        <fullName evidence="1">Uncharacterized protein</fullName>
    </submittedName>
</protein>
<dbReference type="RefSeq" id="WP_067441924.1">
    <property type="nucleotide sequence ID" value="NZ_CP038018.1"/>
</dbReference>
<dbReference type="Proteomes" id="UP000326695">
    <property type="component" value="Chromosome"/>
</dbReference>
<gene>
    <name evidence="1" type="ORF">EZJ17_08150</name>
</gene>
<evidence type="ECO:0000313" key="1">
    <source>
        <dbReference type="EMBL" id="QED92579.1"/>
    </source>
</evidence>
<name>A0AAX1F9D6_9NEIS</name>
<sequence>MNTDANTEIKYLDFKEGSYNIITPMTNCIENESNDLVNLFDIRADELRKTTNFSNTSSFRKIEVPRNIEYCKPWVEWQIQVLDGAVNENKNNQNNLDYIPYDIERFIQDVHDALMRKSK</sequence>
<proteinExistence type="predicted"/>
<reference evidence="2" key="1">
    <citation type="journal article" date="2019" name="J. Anim. Genet.">
        <title>Description and whole genome sequencing of Eikenella exigua sp. nov., isolated from brain abscess and blood.</title>
        <authorList>
            <person name="Stormo K.A."/>
            <person name="Nygaard R.M."/>
            <person name="Bruvold T.S."/>
            <person name="Dimmen G."/>
            <person name="Lindemann P.C."/>
            <person name="Jordal S."/>
            <person name="Kommedal O."/>
        </authorList>
    </citation>
    <scope>NUCLEOTIDE SEQUENCE [LARGE SCALE GENOMIC DNA]</scope>
    <source>
        <strain evidence="2">PXX</strain>
    </source>
</reference>
<organism evidence="1 2">
    <name type="scientific">Eikenella exigua</name>
    <dbReference type="NCBI Taxonomy" id="2528037"/>
    <lineage>
        <taxon>Bacteria</taxon>
        <taxon>Pseudomonadati</taxon>
        <taxon>Pseudomonadota</taxon>
        <taxon>Betaproteobacteria</taxon>
        <taxon>Neisseriales</taxon>
        <taxon>Neisseriaceae</taxon>
        <taxon>Eikenella</taxon>
    </lineage>
</organism>
<dbReference type="KEGG" id="eex:EZJ17_08150"/>
<keyword evidence="2" id="KW-1185">Reference proteome</keyword>
<accession>A0AAX1F9D6</accession>
<dbReference type="EMBL" id="CP038018">
    <property type="protein sequence ID" value="QED92579.1"/>
    <property type="molecule type" value="Genomic_DNA"/>
</dbReference>
<evidence type="ECO:0000313" key="2">
    <source>
        <dbReference type="Proteomes" id="UP000326695"/>
    </source>
</evidence>
<dbReference type="AlphaFoldDB" id="A0AAX1F9D6"/>